<name>A0ABX1XDM3_9BACL</name>
<evidence type="ECO:0000313" key="3">
    <source>
        <dbReference type="EMBL" id="NOU66491.1"/>
    </source>
</evidence>
<dbReference type="InterPro" id="IPR000614">
    <property type="entry name" value="FRMsr_CS"/>
</dbReference>
<dbReference type="EMBL" id="WHNY01000062">
    <property type="protein sequence ID" value="NOU66491.1"/>
    <property type="molecule type" value="Genomic_DNA"/>
</dbReference>
<dbReference type="PANTHER" id="PTHR21021">
    <property type="entry name" value="GAF/PUTATIVE CYTOSKELETAL PROTEIN"/>
    <property type="match status" value="1"/>
</dbReference>
<feature type="domain" description="GAF" evidence="2">
    <location>
        <begin position="31"/>
        <end position="163"/>
    </location>
</feature>
<dbReference type="InterPro" id="IPR029016">
    <property type="entry name" value="GAF-like_dom_sf"/>
</dbReference>
<dbReference type="InterPro" id="IPR051330">
    <property type="entry name" value="Phosphatase_reg/MetRdx"/>
</dbReference>
<comment type="caution">
    <text evidence="3">The sequence shown here is derived from an EMBL/GenBank/DDBJ whole genome shotgun (WGS) entry which is preliminary data.</text>
</comment>
<proteinExistence type="inferred from homology"/>
<reference evidence="3 4" key="1">
    <citation type="submission" date="2019-10" db="EMBL/GenBank/DDBJ databases">
        <title>Description of Paenibacillus humi sp. nov.</title>
        <authorList>
            <person name="Carlier A."/>
            <person name="Qi S."/>
        </authorList>
    </citation>
    <scope>NUCLEOTIDE SEQUENCE [LARGE SCALE GENOMIC DNA]</scope>
    <source>
        <strain evidence="3 4">LMG 31461</strain>
    </source>
</reference>
<protein>
    <submittedName>
        <fullName evidence="3">GAF domain-containing protein</fullName>
    </submittedName>
</protein>
<organism evidence="3 4">
    <name type="scientific">Paenibacillus plantarum</name>
    <dbReference type="NCBI Taxonomy" id="2654975"/>
    <lineage>
        <taxon>Bacteria</taxon>
        <taxon>Bacillati</taxon>
        <taxon>Bacillota</taxon>
        <taxon>Bacilli</taxon>
        <taxon>Bacillales</taxon>
        <taxon>Paenibacillaceae</taxon>
        <taxon>Paenibacillus</taxon>
    </lineage>
</organism>
<dbReference type="SUPFAM" id="SSF55781">
    <property type="entry name" value="GAF domain-like"/>
    <property type="match status" value="1"/>
</dbReference>
<dbReference type="Gene3D" id="3.30.450.40">
    <property type="match status" value="1"/>
</dbReference>
<keyword evidence="4" id="KW-1185">Reference proteome</keyword>
<evidence type="ECO:0000313" key="4">
    <source>
        <dbReference type="Proteomes" id="UP000653578"/>
    </source>
</evidence>
<dbReference type="InterPro" id="IPR003018">
    <property type="entry name" value="GAF"/>
</dbReference>
<dbReference type="Pfam" id="PF13185">
    <property type="entry name" value="GAF_2"/>
    <property type="match status" value="1"/>
</dbReference>
<dbReference type="Proteomes" id="UP000653578">
    <property type="component" value="Unassembled WGS sequence"/>
</dbReference>
<dbReference type="RefSeq" id="WP_171632891.1">
    <property type="nucleotide sequence ID" value="NZ_WHNY01000062.1"/>
</dbReference>
<dbReference type="SMART" id="SM00065">
    <property type="entry name" value="GAF"/>
    <property type="match status" value="1"/>
</dbReference>
<accession>A0ABX1XDM3</accession>
<evidence type="ECO:0000259" key="2">
    <source>
        <dbReference type="SMART" id="SM00065"/>
    </source>
</evidence>
<dbReference type="PANTHER" id="PTHR21021:SF15">
    <property type="entry name" value="FREE METHIONINE-R-SULFOXIDE REDUCTASE"/>
    <property type="match status" value="1"/>
</dbReference>
<dbReference type="PROSITE" id="PS01320">
    <property type="entry name" value="UPF0067"/>
    <property type="match status" value="1"/>
</dbReference>
<gene>
    <name evidence="3" type="ORF">GC096_20835</name>
</gene>
<evidence type="ECO:0000256" key="1">
    <source>
        <dbReference type="ARBA" id="ARBA00038454"/>
    </source>
</evidence>
<sequence>MFAKSNYSGTREEQYTLLIEQVHALIQDEPNRIANLANASALLGQFLGDINWVGFYLVDEQLERKELVLGPFQGLPACVRIPFGKGVCGTAAERMETVLVPDVHSFPGHIACDAASQSEIVIPIVVGAELVGVLDIDSPSLNRFDDVDQRYLEKFVQKLAAAM</sequence>
<comment type="similarity">
    <text evidence="1">Belongs to the free Met sulfoxide reductase family.</text>
</comment>